<accession>A0A0C5RBV9</accession>
<protein>
    <recommendedName>
        <fullName evidence="2">Protein G-related albumin-binding (GA) module domain-containing protein</fullName>
    </recommendedName>
</protein>
<dbReference type="InterPro" id="IPR002988">
    <property type="entry name" value="GA_module"/>
</dbReference>
<dbReference type="AlphaFoldDB" id="A0A0C5RBV9"/>
<dbReference type="KEGG" id="ude:JM47_01880"/>
<evidence type="ECO:0000313" key="4">
    <source>
        <dbReference type="Proteomes" id="UP000032261"/>
    </source>
</evidence>
<keyword evidence="1" id="KW-1133">Transmembrane helix</keyword>
<organism evidence="3 4">
    <name type="scientific">Ureaplasma diversum</name>
    <dbReference type="NCBI Taxonomy" id="42094"/>
    <lineage>
        <taxon>Bacteria</taxon>
        <taxon>Bacillati</taxon>
        <taxon>Mycoplasmatota</taxon>
        <taxon>Mycoplasmoidales</taxon>
        <taxon>Mycoplasmoidaceae</taxon>
        <taxon>Ureaplasma</taxon>
    </lineage>
</organism>
<reference evidence="3 4" key="1">
    <citation type="journal article" date="2015" name="Genome Announc.">
        <title>Genome Sequence of Ureaplasma diversum Strain ATCC 49782.</title>
        <authorList>
            <person name="Marques L.M."/>
            <person name="Guimaraes A.M."/>
            <person name="Martins H.B."/>
            <person name="Rezende I.S."/>
            <person name="Barbosa M.S."/>
            <person name="Campos G.B."/>
            <person name="do Nascimento N.C."/>
            <person name="Dos Santos A.P."/>
            <person name="Amorim A.T."/>
            <person name="Santos V.M."/>
            <person name="Messick J.B."/>
            <person name="Timenetsky J."/>
        </authorList>
    </citation>
    <scope>NUCLEOTIDE SEQUENCE [LARGE SCALE GENOMIC DNA]</scope>
    <source>
        <strain evidence="3 4">ATCC 49782</strain>
    </source>
</reference>
<evidence type="ECO:0000313" key="3">
    <source>
        <dbReference type="EMBL" id="AJQ45341.1"/>
    </source>
</evidence>
<dbReference type="RefSeq" id="WP_208895263.1">
    <property type="nucleotide sequence ID" value="NZ_CP009770.1"/>
</dbReference>
<feature type="transmembrane region" description="Helical" evidence="1">
    <location>
        <begin position="12"/>
        <end position="34"/>
    </location>
</feature>
<dbReference type="EMBL" id="CP009770">
    <property type="protein sequence ID" value="AJQ45341.1"/>
    <property type="molecule type" value="Genomic_DNA"/>
</dbReference>
<name>A0A0C5RBV9_9BACT</name>
<dbReference type="Gene3D" id="1.20.5.420">
    <property type="entry name" value="Immunoglobulin FC, subunit C"/>
    <property type="match status" value="1"/>
</dbReference>
<keyword evidence="1" id="KW-0812">Transmembrane</keyword>
<dbReference type="Proteomes" id="UP000032261">
    <property type="component" value="Chromosome"/>
</dbReference>
<dbReference type="PATRIC" id="fig|42094.4.peg.365"/>
<dbReference type="HOGENOM" id="CLU_1864290_0_0_14"/>
<proteinExistence type="predicted"/>
<feature type="domain" description="Protein G-related albumin-binding (GA) module" evidence="2">
    <location>
        <begin position="105"/>
        <end position="137"/>
    </location>
</feature>
<evidence type="ECO:0000256" key="1">
    <source>
        <dbReference type="SAM" id="Phobius"/>
    </source>
</evidence>
<evidence type="ECO:0000259" key="2">
    <source>
        <dbReference type="Pfam" id="PF01468"/>
    </source>
</evidence>
<sequence>MSKLNTKSKKGILIGVGGFIAASTITGVVAGVAVNKQNNDKRVASELLAKKTETVSKISGLSYLKADQVDKFNKEVKEAKSTKEVETVLEKATQASSVNKANEQAKLVSSKNNVKNEINGSVGLDDQQKALLLKEVD</sequence>
<dbReference type="Pfam" id="PF01468">
    <property type="entry name" value="GA"/>
    <property type="match status" value="2"/>
</dbReference>
<keyword evidence="1" id="KW-0472">Membrane</keyword>
<gene>
    <name evidence="3" type="ORF">JM47_01880</name>
</gene>
<feature type="domain" description="Protein G-related albumin-binding (GA) module" evidence="2">
    <location>
        <begin position="46"/>
        <end position="95"/>
    </location>
</feature>